<dbReference type="Proteomes" id="UP000219621">
    <property type="component" value="Unassembled WGS sequence"/>
</dbReference>
<reference evidence="2 3" key="1">
    <citation type="submission" date="2017-09" db="EMBL/GenBank/DDBJ databases">
        <authorList>
            <person name="Ehlers B."/>
            <person name="Leendertz F.H."/>
        </authorList>
    </citation>
    <scope>NUCLEOTIDE SEQUENCE [LARGE SCALE GENOMIC DNA]</scope>
    <source>
        <strain evidence="2 3">USBA 140</strain>
    </source>
</reference>
<evidence type="ECO:0000313" key="3">
    <source>
        <dbReference type="Proteomes" id="UP000219621"/>
    </source>
</evidence>
<dbReference type="AlphaFoldDB" id="A0A286GHH8"/>
<gene>
    <name evidence="2" type="ORF">SAMN05421508_104187</name>
</gene>
<keyword evidence="3" id="KW-1185">Reference proteome</keyword>
<sequence>MPNRLALFLVAAAAGFAAAVPVAHAGSTYAWTNKPYWDVGKLDKELSMLCRRDQFNQVQKNRLKIWYTGKDNIGRGNTGVAKRGWNLSDPHGKAVADRTYHFVNDGYSDCKVFVAP</sequence>
<feature type="signal peptide" evidence="1">
    <location>
        <begin position="1"/>
        <end position="25"/>
    </location>
</feature>
<evidence type="ECO:0000313" key="2">
    <source>
        <dbReference type="EMBL" id="SOD94985.1"/>
    </source>
</evidence>
<proteinExistence type="predicted"/>
<dbReference type="OrthoDB" id="7305318at2"/>
<feature type="chain" id="PRO_5012245008" evidence="1">
    <location>
        <begin position="26"/>
        <end position="116"/>
    </location>
</feature>
<protein>
    <submittedName>
        <fullName evidence="2">Uncharacterized protein</fullName>
    </submittedName>
</protein>
<organism evidence="2 3">
    <name type="scientific">Caenispirillum bisanense</name>
    <dbReference type="NCBI Taxonomy" id="414052"/>
    <lineage>
        <taxon>Bacteria</taxon>
        <taxon>Pseudomonadati</taxon>
        <taxon>Pseudomonadota</taxon>
        <taxon>Alphaproteobacteria</taxon>
        <taxon>Rhodospirillales</taxon>
        <taxon>Novispirillaceae</taxon>
        <taxon>Caenispirillum</taxon>
    </lineage>
</organism>
<name>A0A286GHH8_9PROT</name>
<dbReference type="EMBL" id="OCNJ01000004">
    <property type="protein sequence ID" value="SOD94985.1"/>
    <property type="molecule type" value="Genomic_DNA"/>
</dbReference>
<dbReference type="RefSeq" id="WP_097279147.1">
    <property type="nucleotide sequence ID" value="NZ_OCNJ01000004.1"/>
</dbReference>
<evidence type="ECO:0000256" key="1">
    <source>
        <dbReference type="SAM" id="SignalP"/>
    </source>
</evidence>
<keyword evidence="1" id="KW-0732">Signal</keyword>
<accession>A0A286GHH8</accession>